<keyword evidence="2" id="KW-1185">Reference proteome</keyword>
<sequence>MAVPANFTVAAHVLGSDNLWLYESDSDRTQIENIAQLPPIEECNMLEVLTRLQAVMNRAPRDLDELVLVNPGYIDMETVSAALDHVQETARSVKCICALHARLTAATTKVEKVPTDGHLIMVTLVDNHQEVHVLTKTRSCYHFVEKTSKPKNLDAEIRRLRLAFAKSKIVLVRRKHTFPTPSAIIPGVVFDGFVDFDSWNSLLAQGGLIEARTKQDGKLYKIRHVAGFSIGLSLVEPGQKYVELCKYGAKVPLSITLEKTYTAGSVRIEYDPQLAETNPGKIVRHAQVEYTMTADETRQPLKINIEISILGNGSPTAKLNAAGGRIEKAPFLWLNRSRSGFGNGYVVPMPVSGQLPPSLPGRPRGSNSSVPVPHLASRLPSSGESSLSSLTPPLPVAVRPIPNLVPRPPGLAPGVNDDFKVPNVNVDFIMFLADDLFSFAVKDKKTGDFTRRINVNGNYWTPMFMSFRDISNIRLGEAALQDLAVSPRRVIHGLMQIIGHRRIEDIQVQPDWGFTLAYNEEGEIVIEFETGDGARTMVVPMALSFHIAAALKEAKRSTNNTSPMTRVYFKTRLPPTKDLLEDIQKAARTANVAFVGIDTFHSAPEI</sequence>
<accession>A0A7E4V068</accession>
<organism evidence="2 3">
    <name type="scientific">Panagrellus redivivus</name>
    <name type="common">Microworm</name>
    <dbReference type="NCBI Taxonomy" id="6233"/>
    <lineage>
        <taxon>Eukaryota</taxon>
        <taxon>Metazoa</taxon>
        <taxon>Ecdysozoa</taxon>
        <taxon>Nematoda</taxon>
        <taxon>Chromadorea</taxon>
        <taxon>Rhabditida</taxon>
        <taxon>Tylenchina</taxon>
        <taxon>Panagrolaimomorpha</taxon>
        <taxon>Panagrolaimoidea</taxon>
        <taxon>Panagrolaimidae</taxon>
        <taxon>Panagrellus</taxon>
    </lineage>
</organism>
<evidence type="ECO:0000256" key="1">
    <source>
        <dbReference type="SAM" id="MobiDB-lite"/>
    </source>
</evidence>
<dbReference type="AlphaFoldDB" id="A0A7E4V068"/>
<evidence type="ECO:0000313" key="3">
    <source>
        <dbReference type="WBParaSite" id="Pan_g14993.t1"/>
    </source>
</evidence>
<reference evidence="3" key="2">
    <citation type="submission" date="2020-10" db="UniProtKB">
        <authorList>
            <consortium name="WormBaseParasite"/>
        </authorList>
    </citation>
    <scope>IDENTIFICATION</scope>
</reference>
<feature type="compositionally biased region" description="Low complexity" evidence="1">
    <location>
        <begin position="377"/>
        <end position="390"/>
    </location>
</feature>
<protein>
    <submittedName>
        <fullName evidence="3">Reverse transcriptase domain-containing protein</fullName>
    </submittedName>
</protein>
<dbReference type="WBParaSite" id="Pan_g14993.t1">
    <property type="protein sequence ID" value="Pan_g14993.t1"/>
    <property type="gene ID" value="Pan_g14993"/>
</dbReference>
<proteinExistence type="predicted"/>
<dbReference type="Proteomes" id="UP000492821">
    <property type="component" value="Unassembled WGS sequence"/>
</dbReference>
<evidence type="ECO:0000313" key="2">
    <source>
        <dbReference type="Proteomes" id="UP000492821"/>
    </source>
</evidence>
<feature type="region of interest" description="Disordered" evidence="1">
    <location>
        <begin position="356"/>
        <end position="390"/>
    </location>
</feature>
<reference evidence="2" key="1">
    <citation type="journal article" date="2013" name="Genetics">
        <title>The draft genome and transcriptome of Panagrellus redivivus are shaped by the harsh demands of a free-living lifestyle.</title>
        <authorList>
            <person name="Srinivasan J."/>
            <person name="Dillman A.R."/>
            <person name="Macchietto M.G."/>
            <person name="Heikkinen L."/>
            <person name="Lakso M."/>
            <person name="Fracchia K.M."/>
            <person name="Antoshechkin I."/>
            <person name="Mortazavi A."/>
            <person name="Wong G."/>
            <person name="Sternberg P.W."/>
        </authorList>
    </citation>
    <scope>NUCLEOTIDE SEQUENCE [LARGE SCALE GENOMIC DNA]</scope>
    <source>
        <strain evidence="2">MT8872</strain>
    </source>
</reference>
<name>A0A7E4V068_PANRE</name>